<evidence type="ECO:0000259" key="3">
    <source>
        <dbReference type="PROSITE" id="PS50045"/>
    </source>
</evidence>
<gene>
    <name evidence="4" type="ORF">E6B08_30340</name>
</gene>
<dbReference type="InterPro" id="IPR002078">
    <property type="entry name" value="Sigma_54_int"/>
</dbReference>
<keyword evidence="4" id="KW-0614">Plasmid</keyword>
<keyword evidence="2" id="KW-0067">ATP-binding</keyword>
<sequence length="89" mass="10360">MNRSISVDFRLVSASLRELDRLIHEQGFREDLYYRINGMRVVIAPLRERQDIPELIKKLLQQLSPNEPKQLSSEARRRSALLCCSADCC</sequence>
<dbReference type="Proteomes" id="UP000298551">
    <property type="component" value="Plasmid pPp1290"/>
</dbReference>
<evidence type="ECO:0000313" key="5">
    <source>
        <dbReference type="Proteomes" id="UP000298551"/>
    </source>
</evidence>
<keyword evidence="1" id="KW-0547">Nucleotide-binding</keyword>
<dbReference type="EMBL" id="CP039372">
    <property type="protein sequence ID" value="QCI15700.1"/>
    <property type="molecule type" value="Genomic_DNA"/>
</dbReference>
<reference evidence="5" key="1">
    <citation type="submission" date="2019-04" db="EMBL/GenBank/DDBJ databases">
        <title>Genome sequence of Pseudomonas putida 1290, an auxin catabolizing strain.</title>
        <authorList>
            <person name="Laird T.S."/>
            <person name="Leveau J.H.J."/>
        </authorList>
    </citation>
    <scope>NUCLEOTIDE SEQUENCE [LARGE SCALE GENOMIC DNA]</scope>
    <source>
        <strain evidence="5">1290</strain>
        <plasmid evidence="5">ppp1290</plasmid>
    </source>
</reference>
<evidence type="ECO:0000256" key="1">
    <source>
        <dbReference type="ARBA" id="ARBA00022741"/>
    </source>
</evidence>
<organism evidence="4 5">
    <name type="scientific">Pseudomonas putida</name>
    <name type="common">Arthrobacter siderocapsulatus</name>
    <dbReference type="NCBI Taxonomy" id="303"/>
    <lineage>
        <taxon>Bacteria</taxon>
        <taxon>Pseudomonadati</taxon>
        <taxon>Pseudomonadota</taxon>
        <taxon>Gammaproteobacteria</taxon>
        <taxon>Pseudomonadales</taxon>
        <taxon>Pseudomonadaceae</taxon>
        <taxon>Pseudomonas</taxon>
    </lineage>
</organism>
<name>A0A4D6XLP9_PSEPU</name>
<protein>
    <recommendedName>
        <fullName evidence="3">Sigma-54 factor interaction domain-containing protein</fullName>
    </recommendedName>
</protein>
<dbReference type="AlphaFoldDB" id="A0A4D6XLP9"/>
<dbReference type="PANTHER" id="PTHR32071">
    <property type="entry name" value="TRANSCRIPTIONAL REGULATORY PROTEIN"/>
    <property type="match status" value="1"/>
</dbReference>
<accession>A0A4D6XLP9</accession>
<dbReference type="Gene3D" id="3.40.50.300">
    <property type="entry name" value="P-loop containing nucleotide triphosphate hydrolases"/>
    <property type="match status" value="1"/>
</dbReference>
<feature type="domain" description="Sigma-54 factor interaction" evidence="3">
    <location>
        <begin position="1"/>
        <end position="64"/>
    </location>
</feature>
<dbReference type="OrthoDB" id="9771372at2"/>
<dbReference type="GO" id="GO:0005524">
    <property type="term" value="F:ATP binding"/>
    <property type="evidence" value="ECO:0007669"/>
    <property type="project" value="UniProtKB-KW"/>
</dbReference>
<dbReference type="Pfam" id="PF00158">
    <property type="entry name" value="Sigma54_activat"/>
    <property type="match status" value="1"/>
</dbReference>
<dbReference type="RefSeq" id="WP_080967032.1">
    <property type="nucleotide sequence ID" value="NZ_JAEHTH010000069.1"/>
</dbReference>
<dbReference type="GO" id="GO:0006355">
    <property type="term" value="P:regulation of DNA-templated transcription"/>
    <property type="evidence" value="ECO:0007669"/>
    <property type="project" value="InterPro"/>
</dbReference>
<proteinExistence type="predicted"/>
<geneLocation type="plasmid" evidence="5">
    <name>ppp1290</name>
</geneLocation>
<evidence type="ECO:0000313" key="4">
    <source>
        <dbReference type="EMBL" id="QCI15700.1"/>
    </source>
</evidence>
<dbReference type="InterPro" id="IPR027417">
    <property type="entry name" value="P-loop_NTPase"/>
</dbReference>
<dbReference type="PROSITE" id="PS50045">
    <property type="entry name" value="SIGMA54_INTERACT_4"/>
    <property type="match status" value="1"/>
</dbReference>
<evidence type="ECO:0000256" key="2">
    <source>
        <dbReference type="ARBA" id="ARBA00022840"/>
    </source>
</evidence>
<dbReference type="SUPFAM" id="SSF52540">
    <property type="entry name" value="P-loop containing nucleoside triphosphate hydrolases"/>
    <property type="match status" value="1"/>
</dbReference>